<proteinExistence type="predicted"/>
<dbReference type="AlphaFoldDB" id="A0A0J1GU69"/>
<gene>
    <name evidence="3" type="ORF">ABT56_20820</name>
    <name evidence="2" type="ORF">ABT56_22225</name>
</gene>
<dbReference type="EMBL" id="LDOT01000039">
    <property type="protein sequence ID" value="KLV03196.1"/>
    <property type="molecule type" value="Genomic_DNA"/>
</dbReference>
<feature type="transmembrane region" description="Helical" evidence="1">
    <location>
        <begin position="183"/>
        <end position="201"/>
    </location>
</feature>
<evidence type="ECO:0000313" key="2">
    <source>
        <dbReference type="EMBL" id="KLV01475.1"/>
    </source>
</evidence>
<name>A0A0J1GU69_9GAMM</name>
<dbReference type="PATRIC" id="fig|1195763.3.peg.4465"/>
<protein>
    <submittedName>
        <fullName evidence="3">Uncharacterized protein</fullName>
    </submittedName>
</protein>
<keyword evidence="1" id="KW-0812">Transmembrane</keyword>
<dbReference type="RefSeq" id="WP_047880845.1">
    <property type="nucleotide sequence ID" value="NZ_LDOT01000039.1"/>
</dbReference>
<organism evidence="3 4">
    <name type="scientific">Photobacterium aquae</name>
    <dbReference type="NCBI Taxonomy" id="1195763"/>
    <lineage>
        <taxon>Bacteria</taxon>
        <taxon>Pseudomonadati</taxon>
        <taxon>Pseudomonadota</taxon>
        <taxon>Gammaproteobacteria</taxon>
        <taxon>Vibrionales</taxon>
        <taxon>Vibrionaceae</taxon>
        <taxon>Photobacterium</taxon>
    </lineage>
</organism>
<comment type="caution">
    <text evidence="3">The sequence shown here is derived from an EMBL/GenBank/DDBJ whole genome shotgun (WGS) entry which is preliminary data.</text>
</comment>
<evidence type="ECO:0000313" key="4">
    <source>
        <dbReference type="Proteomes" id="UP000036097"/>
    </source>
</evidence>
<keyword evidence="4" id="KW-1185">Reference proteome</keyword>
<evidence type="ECO:0000256" key="1">
    <source>
        <dbReference type="SAM" id="Phobius"/>
    </source>
</evidence>
<reference evidence="3 4" key="1">
    <citation type="submission" date="2015-05" db="EMBL/GenBank/DDBJ databases">
        <title>Photobacterium galathea sp. nov.</title>
        <authorList>
            <person name="Machado H."/>
            <person name="Gram L."/>
        </authorList>
    </citation>
    <scope>NUCLEOTIDE SEQUENCE [LARGE SCALE GENOMIC DNA]</scope>
    <source>
        <strain evidence="3 4">CGMCC 1.12159</strain>
    </source>
</reference>
<feature type="transmembrane region" description="Helical" evidence="1">
    <location>
        <begin position="132"/>
        <end position="149"/>
    </location>
</feature>
<accession>A0A0J1GU69</accession>
<feature type="transmembrane region" description="Helical" evidence="1">
    <location>
        <begin position="156"/>
        <end position="177"/>
    </location>
</feature>
<keyword evidence="1" id="KW-1133">Transmembrane helix</keyword>
<evidence type="ECO:0000313" key="3">
    <source>
        <dbReference type="EMBL" id="KLV03196.1"/>
    </source>
</evidence>
<dbReference type="EMBL" id="LDOT01000053">
    <property type="protein sequence ID" value="KLV01475.1"/>
    <property type="molecule type" value="Genomic_DNA"/>
</dbReference>
<feature type="transmembrane region" description="Helical" evidence="1">
    <location>
        <begin position="68"/>
        <end position="86"/>
    </location>
</feature>
<keyword evidence="1" id="KW-0472">Membrane</keyword>
<sequence length="208" mass="24027">MTLKTRMIIYKIFKNNDVIVCIDSADINAEKQSDDLLKNGYDYCYKVNASTENEAIIKFKEKERLKKISMIKGVVLGLLALFLWYMPIAYEIPQSFDSTCSFWKVMWYEGIFSPSQHYYNYYTYPAESLEEITPFFVISVVLFILSALVRTKAFAIISSLAFSAIIAITALDVYYHVNGYCIYWGYYGLVLVSLLSLKYSLSMKTESQ</sequence>
<dbReference type="Proteomes" id="UP000036097">
    <property type="component" value="Unassembled WGS sequence"/>
</dbReference>